<dbReference type="GO" id="GO:0005694">
    <property type="term" value="C:chromosome"/>
    <property type="evidence" value="ECO:0007669"/>
    <property type="project" value="TreeGrafter"/>
</dbReference>
<evidence type="ECO:0000256" key="2">
    <source>
        <dbReference type="ARBA" id="ARBA00022829"/>
    </source>
</evidence>
<dbReference type="SMART" id="SM00470">
    <property type="entry name" value="ParB"/>
    <property type="match status" value="1"/>
</dbReference>
<feature type="domain" description="ParB-like N-terminal" evidence="4">
    <location>
        <begin position="51"/>
        <end position="143"/>
    </location>
</feature>
<dbReference type="Pfam" id="PF02195">
    <property type="entry name" value="ParB_N"/>
    <property type="match status" value="1"/>
</dbReference>
<comment type="similarity">
    <text evidence="1">Belongs to the ParB family.</text>
</comment>
<dbReference type="Proteomes" id="UP001225498">
    <property type="component" value="Unassembled WGS sequence"/>
</dbReference>
<dbReference type="Pfam" id="PF17762">
    <property type="entry name" value="HTH_ParB"/>
    <property type="match status" value="1"/>
</dbReference>
<protein>
    <submittedName>
        <fullName evidence="5">ParB/RepB/Spo0J family partition protein</fullName>
    </submittedName>
</protein>
<dbReference type="PANTHER" id="PTHR33375:SF1">
    <property type="entry name" value="CHROMOSOME-PARTITIONING PROTEIN PARB-RELATED"/>
    <property type="match status" value="1"/>
</dbReference>
<keyword evidence="2" id="KW-0159">Chromosome partition</keyword>
<proteinExistence type="inferred from homology"/>
<sequence>MSKPQKKKSGFAATLAAMGERGLKGFGADSADSFEAVVAAVDEPNGRTYVQAIDVNLIDPSPHQNREIDWDHVASLAMSIEAEGLGDPIRLRPNAEVPGRYLLIAGEHRWRAHVKLGRGTVDSLVLSNVTDEDSAKATLIENLLHKELTPLQTAEGLRTLIDLHKLSYQQVATSLGKSKTWVTSHMGMLKLPPEIQDAVREGKLRDYTVIAGMNKLLEQYPDQVLDALANATSDAPLSRAELSRIERAASESAAAATLVQETSLPQSGDAGAGPATTVPHAAGVGAEGDSGARKDSDGVGDSALRSDSGSNLVPSPDANSDAGNSAPAGASGRGGSPAVQPSRKQKASTTLRVVVGLDGSEGPLGLLVMDDQGQHEGHVSVEMPMGEISSFPLADLRILGFSRD</sequence>
<dbReference type="InterPro" id="IPR003115">
    <property type="entry name" value="ParB_N"/>
</dbReference>
<dbReference type="InterPro" id="IPR036086">
    <property type="entry name" value="ParB/Sulfiredoxin_sf"/>
</dbReference>
<dbReference type="PANTHER" id="PTHR33375">
    <property type="entry name" value="CHROMOSOME-PARTITIONING PROTEIN PARB-RELATED"/>
    <property type="match status" value="1"/>
</dbReference>
<feature type="compositionally biased region" description="Low complexity" evidence="3">
    <location>
        <begin position="317"/>
        <end position="330"/>
    </location>
</feature>
<reference evidence="5" key="1">
    <citation type="submission" date="2023-08" db="EMBL/GenBank/DDBJ databases">
        <authorList>
            <consortium name="Clinical and Environmental Microbiology Branch: Whole genome sequencing antimicrobial resistance pathogens in the healthcare setting"/>
        </authorList>
    </citation>
    <scope>NUCLEOTIDE SEQUENCE</scope>
    <source>
        <strain evidence="5">2023CJ-00293</strain>
    </source>
</reference>
<dbReference type="InterPro" id="IPR050336">
    <property type="entry name" value="Chromosome_partition/occlusion"/>
</dbReference>
<evidence type="ECO:0000256" key="3">
    <source>
        <dbReference type="SAM" id="MobiDB-lite"/>
    </source>
</evidence>
<name>A0AAI9CK09_STEMA</name>
<comment type="caution">
    <text evidence="5">The sequence shown here is derived from an EMBL/GenBank/DDBJ whole genome shotgun (WGS) entry which is preliminary data.</text>
</comment>
<dbReference type="InterPro" id="IPR041468">
    <property type="entry name" value="HTH_ParB/Spo0J"/>
</dbReference>
<evidence type="ECO:0000256" key="1">
    <source>
        <dbReference type="ARBA" id="ARBA00006295"/>
    </source>
</evidence>
<feature type="region of interest" description="Disordered" evidence="3">
    <location>
        <begin position="264"/>
        <end position="347"/>
    </location>
</feature>
<dbReference type="EMBL" id="ABLTIR010000023">
    <property type="protein sequence ID" value="EKZ1926520.1"/>
    <property type="molecule type" value="Genomic_DNA"/>
</dbReference>
<dbReference type="Gene3D" id="1.10.10.2830">
    <property type="match status" value="1"/>
</dbReference>
<dbReference type="GO" id="GO:0003677">
    <property type="term" value="F:DNA binding"/>
    <property type="evidence" value="ECO:0007669"/>
    <property type="project" value="InterPro"/>
</dbReference>
<gene>
    <name evidence="5" type="ORF">REH87_001517</name>
</gene>
<dbReference type="InterPro" id="IPR004437">
    <property type="entry name" value="ParB/RepB/Spo0J"/>
</dbReference>
<dbReference type="GO" id="GO:0007059">
    <property type="term" value="P:chromosome segregation"/>
    <property type="evidence" value="ECO:0007669"/>
    <property type="project" value="UniProtKB-KW"/>
</dbReference>
<evidence type="ECO:0000313" key="5">
    <source>
        <dbReference type="EMBL" id="EKZ1926520.1"/>
    </source>
</evidence>
<dbReference type="NCBIfam" id="TIGR00180">
    <property type="entry name" value="parB_part"/>
    <property type="match status" value="1"/>
</dbReference>
<dbReference type="SUPFAM" id="SSF110849">
    <property type="entry name" value="ParB/Sulfiredoxin"/>
    <property type="match status" value="1"/>
</dbReference>
<evidence type="ECO:0000259" key="4">
    <source>
        <dbReference type="SMART" id="SM00470"/>
    </source>
</evidence>
<dbReference type="AlphaFoldDB" id="A0AAI9CK09"/>
<accession>A0AAI9CK09</accession>
<evidence type="ECO:0000313" key="6">
    <source>
        <dbReference type="Proteomes" id="UP001225498"/>
    </source>
</evidence>
<organism evidence="5 6">
    <name type="scientific">Stenotrophomonas maltophilia</name>
    <name type="common">Pseudomonas maltophilia</name>
    <name type="synonym">Xanthomonas maltophilia</name>
    <dbReference type="NCBI Taxonomy" id="40324"/>
    <lineage>
        <taxon>Bacteria</taxon>
        <taxon>Pseudomonadati</taxon>
        <taxon>Pseudomonadota</taxon>
        <taxon>Gammaproteobacteria</taxon>
        <taxon>Lysobacterales</taxon>
        <taxon>Lysobacteraceae</taxon>
        <taxon>Stenotrophomonas</taxon>
        <taxon>Stenotrophomonas maltophilia group</taxon>
    </lineage>
</organism>
<dbReference type="RefSeq" id="WP_088435664.1">
    <property type="nucleotide sequence ID" value="NZ_JAOCKI010000015.1"/>
</dbReference>
<dbReference type="Gene3D" id="3.90.1530.30">
    <property type="match status" value="1"/>
</dbReference>